<gene>
    <name evidence="3" type="ORF">SAMN03080598_03458</name>
</gene>
<name>A0A1H5ZCX8_9BACT</name>
<evidence type="ECO:0000313" key="4">
    <source>
        <dbReference type="Proteomes" id="UP000236736"/>
    </source>
</evidence>
<dbReference type="Proteomes" id="UP000236736">
    <property type="component" value="Unassembled WGS sequence"/>
</dbReference>
<evidence type="ECO:0000313" key="3">
    <source>
        <dbReference type="EMBL" id="SEG34339.1"/>
    </source>
</evidence>
<feature type="coiled-coil region" evidence="1">
    <location>
        <begin position="130"/>
        <end position="179"/>
    </location>
</feature>
<reference evidence="4" key="1">
    <citation type="submission" date="2016-10" db="EMBL/GenBank/DDBJ databases">
        <authorList>
            <person name="Varghese N."/>
            <person name="Submissions S."/>
        </authorList>
    </citation>
    <scope>NUCLEOTIDE SEQUENCE [LARGE SCALE GENOMIC DNA]</scope>
    <source>
        <strain evidence="4">DSM 17298</strain>
    </source>
</reference>
<keyword evidence="4" id="KW-1185">Reference proteome</keyword>
<dbReference type="EMBL" id="FNVR01000026">
    <property type="protein sequence ID" value="SEG34339.1"/>
    <property type="molecule type" value="Genomic_DNA"/>
</dbReference>
<dbReference type="RefSeq" id="WP_200820609.1">
    <property type="nucleotide sequence ID" value="NZ_FNVR01000026.1"/>
</dbReference>
<dbReference type="InterPro" id="IPR011871">
    <property type="entry name" value="Fib_succ_major"/>
</dbReference>
<dbReference type="NCBIfam" id="TIGR02145">
    <property type="entry name" value="Fib_succ_major"/>
    <property type="match status" value="1"/>
</dbReference>
<dbReference type="PROSITE" id="PS51257">
    <property type="entry name" value="PROKAR_LIPOPROTEIN"/>
    <property type="match status" value="1"/>
</dbReference>
<sequence length="658" mass="74011">MNKSLILSFLISLMVLGGCSQIELDQTNKIDEGEVLEIKDQELSFSIFQIVSIDLGKTTFSDGQILGTTLEGEKIDLIIEDNILTFMVPKLNQGSYKLVFKENNTPFNILFEVKPHTLSGAPSGFVESLVTQSQERIQDLERTKDLLVGEKKVLLESDISILKKQNEDLIAKMALLKESELADMAYFLEANREWMDEVVAALAEFNSALPNGRILNDHRINIEERSSLLMQKFTKAVIAVVKHIPKIVTAASLGFAGGSVIPIVGSFAGAVLGAGWAVGNLMLDIKELFAQIDANAEFVQQVADDAMESRYRLMNYVFENGKDYELFVSRNYRTLYKGDESSTNPEVKNYLSSFSQLLTDWVKVELKLSLGLGYQPTNPATLPTFTSKSSLVHSDHLSIAGITNSKVTGSAKKENGSLFLTFKTDEKETQEFEFKLVYQNQDFGRLEKSLSAEVKIQGPEYGTYTDPRDGNVYKTVKIGTQTWFAENLRYAGNIPQVASKEEWLKIYYNKTSQPAWVYYNNDPNYNSVYGKLYNWYAVNTGSLCPQGWHIPTFEEWKYLRDFLGGYLVGGGKMKSQTGWNAPNQGATNESGFSGLPGGERYFNSNAAFYGLGKYGFWWSSSTRDDRDAYSFSLYYTDSNPYLVYYEKVRAQSCRCIKD</sequence>
<dbReference type="Pfam" id="PF09603">
    <property type="entry name" value="Fib_succ_major"/>
    <property type="match status" value="1"/>
</dbReference>
<proteinExistence type="predicted"/>
<evidence type="ECO:0000259" key="2">
    <source>
        <dbReference type="Pfam" id="PF09603"/>
    </source>
</evidence>
<feature type="domain" description="Fibrobacter succinogenes major paralogous" evidence="2">
    <location>
        <begin position="476"/>
        <end position="657"/>
    </location>
</feature>
<accession>A0A1H5ZCX8</accession>
<evidence type="ECO:0000256" key="1">
    <source>
        <dbReference type="SAM" id="Coils"/>
    </source>
</evidence>
<dbReference type="STRING" id="1120964.GCA_001313265_05548"/>
<organism evidence="3 4">
    <name type="scientific">Algoriphagus boritolerans DSM 17298 = JCM 18970</name>
    <dbReference type="NCBI Taxonomy" id="1120964"/>
    <lineage>
        <taxon>Bacteria</taxon>
        <taxon>Pseudomonadati</taxon>
        <taxon>Bacteroidota</taxon>
        <taxon>Cytophagia</taxon>
        <taxon>Cytophagales</taxon>
        <taxon>Cyclobacteriaceae</taxon>
        <taxon>Algoriphagus</taxon>
    </lineage>
</organism>
<dbReference type="AlphaFoldDB" id="A0A1H5ZCX8"/>
<protein>
    <submittedName>
        <fullName evidence="3">Major paralogous domain-containing protein</fullName>
    </submittedName>
</protein>
<keyword evidence="1" id="KW-0175">Coiled coil</keyword>